<accession>Q47FW6</accession>
<name>Q47FW6_DECAR</name>
<dbReference type="HOGENOM" id="CLU_1552769_0_0_4"/>
<sequence>MQRKRGNGCRFELYVRCVPVAAIRNGNGSTTVFEGSRRSVCQLKDNSSSIFSVGSPSVEWLVSHRLPSSMHIHSCGSLGCLFPMLQVWPQVKRIFASGAPLFFARWRQSCRLIPGFWLCLPVSCTMGNLPSPLAEPCTCPIARPVRIPNLRHIRGLQGCLIQLHLTYLSPKH</sequence>
<protein>
    <submittedName>
        <fullName evidence="1">Uncharacterized protein</fullName>
    </submittedName>
</protein>
<gene>
    <name evidence="1" type="ordered locus">Daro_1516</name>
</gene>
<proteinExistence type="predicted"/>
<dbReference type="STRING" id="159087.Daro_1516"/>
<reference evidence="1" key="1">
    <citation type="submission" date="2005-08" db="EMBL/GenBank/DDBJ databases">
        <title>Complete sequence of Dechloromonas aromatica RCB.</title>
        <authorList>
            <person name="Salinero K.K."/>
            <person name="Copeland A."/>
            <person name="Lucas S."/>
            <person name="Lapidus A."/>
            <person name="Barry K."/>
            <person name="Detter J.C."/>
            <person name="Glavina T."/>
            <person name="Hammon N."/>
            <person name="Israni S."/>
            <person name="Pitluck S."/>
            <person name="Di Bartolo G."/>
            <person name="Trong S."/>
            <person name="Schmutz J."/>
            <person name="Larimer F."/>
            <person name="Land M."/>
            <person name="Ivanova N."/>
            <person name="Richardson P."/>
        </authorList>
    </citation>
    <scope>NUCLEOTIDE SEQUENCE</scope>
    <source>
        <strain evidence="1">RCB</strain>
    </source>
</reference>
<dbReference type="EMBL" id="CP000089">
    <property type="protein sequence ID" value="AAZ46265.1"/>
    <property type="molecule type" value="Genomic_DNA"/>
</dbReference>
<dbReference type="AlphaFoldDB" id="Q47FW6"/>
<dbReference type="KEGG" id="dar:Daro_1516"/>
<organism evidence="1">
    <name type="scientific">Dechloromonas aromatica (strain RCB)</name>
    <dbReference type="NCBI Taxonomy" id="159087"/>
    <lineage>
        <taxon>Bacteria</taxon>
        <taxon>Pseudomonadati</taxon>
        <taxon>Pseudomonadota</taxon>
        <taxon>Betaproteobacteria</taxon>
        <taxon>Rhodocyclales</taxon>
        <taxon>Azonexaceae</taxon>
        <taxon>Dechloromonas</taxon>
    </lineage>
</organism>
<evidence type="ECO:0000313" key="1">
    <source>
        <dbReference type="EMBL" id="AAZ46265.1"/>
    </source>
</evidence>